<feature type="region of interest" description="Disordered" evidence="2">
    <location>
        <begin position="209"/>
        <end position="233"/>
    </location>
</feature>
<feature type="compositionally biased region" description="Basic and acidic residues" evidence="2">
    <location>
        <begin position="214"/>
        <end position="225"/>
    </location>
</feature>
<reference evidence="3 4" key="1">
    <citation type="journal article" date="2010" name="Science">
        <title>Genomic comparison of the ants Camponotus floridanus and Harpegnathos saltator.</title>
        <authorList>
            <person name="Bonasio R."/>
            <person name="Zhang G."/>
            <person name="Ye C."/>
            <person name="Mutti N.S."/>
            <person name="Fang X."/>
            <person name="Qin N."/>
            <person name="Donahue G."/>
            <person name="Yang P."/>
            <person name="Li Q."/>
            <person name="Li C."/>
            <person name="Zhang P."/>
            <person name="Huang Z."/>
            <person name="Berger S.L."/>
            <person name="Reinberg D."/>
            <person name="Wang J."/>
            <person name="Liebig J."/>
        </authorList>
    </citation>
    <scope>NUCLEOTIDE SEQUENCE [LARGE SCALE GENOMIC DNA]</scope>
    <source>
        <strain evidence="3 4">R22 G/1</strain>
    </source>
</reference>
<evidence type="ECO:0000313" key="4">
    <source>
        <dbReference type="Proteomes" id="UP000008237"/>
    </source>
</evidence>
<dbReference type="Proteomes" id="UP000008237">
    <property type="component" value="Unassembled WGS sequence"/>
</dbReference>
<dbReference type="InterPro" id="IPR039902">
    <property type="entry name" value="CCDC148/CCDC112"/>
</dbReference>
<dbReference type="STRING" id="610380.E2C5U7"/>
<name>E2C5U7_HARSA</name>
<gene>
    <name evidence="3" type="ORF">EAI_07241</name>
</gene>
<keyword evidence="1" id="KW-0175">Coiled coil</keyword>
<dbReference type="PANTHER" id="PTHR21549">
    <property type="entry name" value="MUTATED IN BLADDER CANCER 1"/>
    <property type="match status" value="1"/>
</dbReference>
<protein>
    <submittedName>
        <fullName evidence="3">Coiled-coil domain-containing protein 112</fullName>
    </submittedName>
</protein>
<proteinExistence type="predicted"/>
<sequence length="233" mass="27374">MRVIPYLLSDDNDNKLLFSIGHTDNWSDEDHQLFVNTRQKCNTTPALVAAIQSKCPDLTAEAIVNHEAWYKIYLSLREKQKSNIRKWRKEKEMEKKIREDKMIAENAEEIFCEESNLDIAKKLRLGASNKHETKATTSGNVVNISSANRKKELIRQWKMEKENKRSIEEQQSKRLMESKLAAQEKRKQERLKMIQTTLLDYHKRKLTELSANASKDDSKTERKYDPAMIESFR</sequence>
<accession>E2C5U7</accession>
<dbReference type="OrthoDB" id="2152435at2759"/>
<dbReference type="InParanoid" id="E2C5U7"/>
<evidence type="ECO:0000256" key="2">
    <source>
        <dbReference type="SAM" id="MobiDB-lite"/>
    </source>
</evidence>
<evidence type="ECO:0000313" key="3">
    <source>
        <dbReference type="EMBL" id="EFN76683.1"/>
    </source>
</evidence>
<organism evidence="4">
    <name type="scientific">Harpegnathos saltator</name>
    <name type="common">Jerdon's jumping ant</name>
    <dbReference type="NCBI Taxonomy" id="610380"/>
    <lineage>
        <taxon>Eukaryota</taxon>
        <taxon>Metazoa</taxon>
        <taxon>Ecdysozoa</taxon>
        <taxon>Arthropoda</taxon>
        <taxon>Hexapoda</taxon>
        <taxon>Insecta</taxon>
        <taxon>Pterygota</taxon>
        <taxon>Neoptera</taxon>
        <taxon>Endopterygota</taxon>
        <taxon>Hymenoptera</taxon>
        <taxon>Apocrita</taxon>
        <taxon>Aculeata</taxon>
        <taxon>Formicoidea</taxon>
        <taxon>Formicidae</taxon>
        <taxon>Ponerinae</taxon>
        <taxon>Ponerini</taxon>
        <taxon>Harpegnathos</taxon>
    </lineage>
</organism>
<dbReference type="AlphaFoldDB" id="E2C5U7"/>
<dbReference type="PANTHER" id="PTHR21549:SF0">
    <property type="entry name" value="COILED-COIL DOMAIN-CONTAINING PROTEIN 112"/>
    <property type="match status" value="1"/>
</dbReference>
<dbReference type="OMA" id="TERKYDP"/>
<evidence type="ECO:0000256" key="1">
    <source>
        <dbReference type="ARBA" id="ARBA00023054"/>
    </source>
</evidence>
<dbReference type="EMBL" id="GL452834">
    <property type="protein sequence ID" value="EFN76683.1"/>
    <property type="molecule type" value="Genomic_DNA"/>
</dbReference>
<keyword evidence="4" id="KW-1185">Reference proteome</keyword>